<protein>
    <submittedName>
        <fullName evidence="3">Uncharacterized protein</fullName>
    </submittedName>
</protein>
<keyword evidence="4" id="KW-1185">Reference proteome</keyword>
<evidence type="ECO:0000256" key="2">
    <source>
        <dbReference type="SAM" id="Phobius"/>
    </source>
</evidence>
<sequence>MDTGAAIHGLGWLIASLFRQSTHRDITVPPLPPPIATRTIPVVFIEVAQDATATTTTTSEPIAVPPFDFPLFYIALALMSLVLNIVLLSFFARMLHAIRTSDAKEAWWKTEAARARRSFEEKVEAQKEMMETWLLMKEKELQQQQDARELEWEGILLVNDIELEETLIAARAECDDSLLSYDLRRQGMQNARRAKLEADFNQRRSVLEKEFQVKKADCAAQLRAAKAGYETQLREQAKAHQAQLKIRKMTVDTDSKKAPSTLLGEPATSGPKSPVKKTEDAAVARKSKPPISIFAPKKKAPVKRPEPMPPKTTSSQPEAQDPSVEAAKEAPKAQEIKPQLQEMQSQKTEEKELSERDMFYASAVRRKTKIVQTLRAVPNDD</sequence>
<feature type="transmembrane region" description="Helical" evidence="2">
    <location>
        <begin position="71"/>
        <end position="92"/>
    </location>
</feature>
<evidence type="ECO:0000313" key="3">
    <source>
        <dbReference type="EMBL" id="KAK4508755.1"/>
    </source>
</evidence>
<name>A0ABR0F6G3_ZASCE</name>
<dbReference type="EMBL" id="JAXOVC010000001">
    <property type="protein sequence ID" value="KAK4508755.1"/>
    <property type="molecule type" value="Genomic_DNA"/>
</dbReference>
<dbReference type="Proteomes" id="UP001305779">
    <property type="component" value="Unassembled WGS sequence"/>
</dbReference>
<evidence type="ECO:0000256" key="1">
    <source>
        <dbReference type="SAM" id="MobiDB-lite"/>
    </source>
</evidence>
<keyword evidence="2" id="KW-1133">Transmembrane helix</keyword>
<accession>A0ABR0F6G3</accession>
<reference evidence="3 4" key="1">
    <citation type="journal article" date="2023" name="G3 (Bethesda)">
        <title>A chromosome-level genome assembly of Zasmidium syzygii isolated from banana leaves.</title>
        <authorList>
            <person name="van Westerhoven A.C."/>
            <person name="Mehrabi R."/>
            <person name="Talebi R."/>
            <person name="Steentjes M.B.F."/>
            <person name="Corcolon B."/>
            <person name="Chong P.A."/>
            <person name="Kema G.H.J."/>
            <person name="Seidl M.F."/>
        </authorList>
    </citation>
    <scope>NUCLEOTIDE SEQUENCE [LARGE SCALE GENOMIC DNA]</scope>
    <source>
        <strain evidence="3 4">P124</strain>
    </source>
</reference>
<proteinExistence type="predicted"/>
<feature type="region of interest" description="Disordered" evidence="1">
    <location>
        <begin position="248"/>
        <end position="354"/>
    </location>
</feature>
<gene>
    <name evidence="3" type="ORF">PRZ48_002494</name>
</gene>
<keyword evidence="2" id="KW-0812">Transmembrane</keyword>
<evidence type="ECO:0000313" key="4">
    <source>
        <dbReference type="Proteomes" id="UP001305779"/>
    </source>
</evidence>
<feature type="compositionally biased region" description="Basic and acidic residues" evidence="1">
    <location>
        <begin position="326"/>
        <end position="335"/>
    </location>
</feature>
<organism evidence="3 4">
    <name type="scientific">Zasmidium cellare</name>
    <name type="common">Wine cellar mold</name>
    <name type="synonym">Racodium cellare</name>
    <dbReference type="NCBI Taxonomy" id="395010"/>
    <lineage>
        <taxon>Eukaryota</taxon>
        <taxon>Fungi</taxon>
        <taxon>Dikarya</taxon>
        <taxon>Ascomycota</taxon>
        <taxon>Pezizomycotina</taxon>
        <taxon>Dothideomycetes</taxon>
        <taxon>Dothideomycetidae</taxon>
        <taxon>Mycosphaerellales</taxon>
        <taxon>Mycosphaerellaceae</taxon>
        <taxon>Zasmidium</taxon>
    </lineage>
</organism>
<comment type="caution">
    <text evidence="3">The sequence shown here is derived from an EMBL/GenBank/DDBJ whole genome shotgun (WGS) entry which is preliminary data.</text>
</comment>
<keyword evidence="2" id="KW-0472">Membrane</keyword>